<dbReference type="GO" id="GO:0004674">
    <property type="term" value="F:protein serine/threonine kinase activity"/>
    <property type="evidence" value="ECO:0007669"/>
    <property type="project" value="TreeGrafter"/>
</dbReference>
<name>A0A6A4HIV8_9AGAR</name>
<dbReference type="PANTHER" id="PTHR44329:SF214">
    <property type="entry name" value="PROTEIN KINASE DOMAIN-CONTAINING PROTEIN"/>
    <property type="match status" value="1"/>
</dbReference>
<gene>
    <name evidence="2" type="ORF">BT96DRAFT_921443</name>
</gene>
<evidence type="ECO:0000313" key="2">
    <source>
        <dbReference type="EMBL" id="KAE9397481.1"/>
    </source>
</evidence>
<sequence length="248" mass="27838">MFLDSDAKLRSKVLHAFCNEALLWRQLKHQNVHPLLGVSTSLFAPSFCFISPWMQNGDINQHMRVNPAFDKLTALTEIMAGLNYLHGLTPPVVHGDLRGANILVTSNEPPRCCLADFGLALVAETQTLTSTSEMRGASRWLSPEHIDPSAFRDHDLNYDRRPRDIYAFACTVVEIITEKPPFSGQLLTDSAVIIQVLNGARPSRPESVWCSEKLWDLVKKSWGQEPRDRPSAAFIHASLQSILLSRQH</sequence>
<dbReference type="EMBL" id="ML769496">
    <property type="protein sequence ID" value="KAE9397481.1"/>
    <property type="molecule type" value="Genomic_DNA"/>
</dbReference>
<dbReference type="Gene3D" id="1.10.510.10">
    <property type="entry name" value="Transferase(Phosphotransferase) domain 1"/>
    <property type="match status" value="1"/>
</dbReference>
<protein>
    <submittedName>
        <fullName evidence="2">Kinase-like protein</fullName>
    </submittedName>
</protein>
<dbReference type="InterPro" id="IPR000719">
    <property type="entry name" value="Prot_kinase_dom"/>
</dbReference>
<dbReference type="OrthoDB" id="346907at2759"/>
<organism evidence="2 3">
    <name type="scientific">Gymnopus androsaceus JB14</name>
    <dbReference type="NCBI Taxonomy" id="1447944"/>
    <lineage>
        <taxon>Eukaryota</taxon>
        <taxon>Fungi</taxon>
        <taxon>Dikarya</taxon>
        <taxon>Basidiomycota</taxon>
        <taxon>Agaricomycotina</taxon>
        <taxon>Agaricomycetes</taxon>
        <taxon>Agaricomycetidae</taxon>
        <taxon>Agaricales</taxon>
        <taxon>Marasmiineae</taxon>
        <taxon>Omphalotaceae</taxon>
        <taxon>Gymnopus</taxon>
    </lineage>
</organism>
<keyword evidence="2" id="KW-0808">Transferase</keyword>
<accession>A0A6A4HIV8</accession>
<dbReference type="SUPFAM" id="SSF56112">
    <property type="entry name" value="Protein kinase-like (PK-like)"/>
    <property type="match status" value="1"/>
</dbReference>
<dbReference type="PROSITE" id="PS00109">
    <property type="entry name" value="PROTEIN_KINASE_TYR"/>
    <property type="match status" value="1"/>
</dbReference>
<dbReference type="Pfam" id="PF07714">
    <property type="entry name" value="PK_Tyr_Ser-Thr"/>
    <property type="match status" value="1"/>
</dbReference>
<dbReference type="Proteomes" id="UP000799118">
    <property type="component" value="Unassembled WGS sequence"/>
</dbReference>
<dbReference type="PIRSF" id="PIRSF000654">
    <property type="entry name" value="Integrin-linked_kinase"/>
    <property type="match status" value="1"/>
</dbReference>
<dbReference type="PROSITE" id="PS50011">
    <property type="entry name" value="PROTEIN_KINASE_DOM"/>
    <property type="match status" value="1"/>
</dbReference>
<keyword evidence="2" id="KW-0418">Kinase</keyword>
<dbReference type="InterPro" id="IPR051681">
    <property type="entry name" value="Ser/Thr_Kinases-Pseudokinases"/>
</dbReference>
<evidence type="ECO:0000313" key="3">
    <source>
        <dbReference type="Proteomes" id="UP000799118"/>
    </source>
</evidence>
<dbReference type="PANTHER" id="PTHR44329">
    <property type="entry name" value="SERINE/THREONINE-PROTEIN KINASE TNNI3K-RELATED"/>
    <property type="match status" value="1"/>
</dbReference>
<dbReference type="AlphaFoldDB" id="A0A6A4HIV8"/>
<keyword evidence="3" id="KW-1185">Reference proteome</keyword>
<reference evidence="2" key="1">
    <citation type="journal article" date="2019" name="Environ. Microbiol.">
        <title>Fungal ecological strategies reflected in gene transcription - a case study of two litter decomposers.</title>
        <authorList>
            <person name="Barbi F."/>
            <person name="Kohler A."/>
            <person name="Barry K."/>
            <person name="Baskaran P."/>
            <person name="Daum C."/>
            <person name="Fauchery L."/>
            <person name="Ihrmark K."/>
            <person name="Kuo A."/>
            <person name="LaButti K."/>
            <person name="Lipzen A."/>
            <person name="Morin E."/>
            <person name="Grigoriev I.V."/>
            <person name="Henrissat B."/>
            <person name="Lindahl B."/>
            <person name="Martin F."/>
        </authorList>
    </citation>
    <scope>NUCLEOTIDE SEQUENCE</scope>
    <source>
        <strain evidence="2">JB14</strain>
    </source>
</reference>
<dbReference type="GO" id="GO:0005524">
    <property type="term" value="F:ATP binding"/>
    <property type="evidence" value="ECO:0007669"/>
    <property type="project" value="InterPro"/>
</dbReference>
<dbReference type="InterPro" id="IPR001245">
    <property type="entry name" value="Ser-Thr/Tyr_kinase_cat_dom"/>
</dbReference>
<dbReference type="InterPro" id="IPR011009">
    <property type="entry name" value="Kinase-like_dom_sf"/>
</dbReference>
<evidence type="ECO:0000259" key="1">
    <source>
        <dbReference type="PROSITE" id="PS50011"/>
    </source>
</evidence>
<dbReference type="InterPro" id="IPR008266">
    <property type="entry name" value="Tyr_kinase_AS"/>
</dbReference>
<proteinExistence type="predicted"/>
<feature type="domain" description="Protein kinase" evidence="1">
    <location>
        <begin position="1"/>
        <end position="239"/>
    </location>
</feature>